<dbReference type="Proteomes" id="UP000004105">
    <property type="component" value="Unassembled WGS sequence"/>
</dbReference>
<name>F2BAT3_9NEIS</name>
<organism evidence="1 2">
    <name type="scientific">Neisseria bacilliformis ATCC BAA-1200</name>
    <dbReference type="NCBI Taxonomy" id="888742"/>
    <lineage>
        <taxon>Bacteria</taxon>
        <taxon>Pseudomonadati</taxon>
        <taxon>Pseudomonadota</taxon>
        <taxon>Betaproteobacteria</taxon>
        <taxon>Neisseriales</taxon>
        <taxon>Neisseriaceae</taxon>
        <taxon>Neisseria</taxon>
    </lineage>
</organism>
<dbReference type="EMBL" id="AFAY01000016">
    <property type="protein sequence ID" value="EGF11429.1"/>
    <property type="molecule type" value="Genomic_DNA"/>
</dbReference>
<accession>F2BAT3</accession>
<sequence length="41" mass="4873">MIFNFSSCKIQNSSIWGAVFKILRLTRFRSFLSGKKNNRLY</sequence>
<reference evidence="1 2" key="1">
    <citation type="submission" date="2011-02" db="EMBL/GenBank/DDBJ databases">
        <authorList>
            <person name="Muzny D."/>
            <person name="Qin X."/>
            <person name="Deng J."/>
            <person name="Jiang H."/>
            <person name="Liu Y."/>
            <person name="Qu J."/>
            <person name="Song X.-Z."/>
            <person name="Zhang L."/>
            <person name="Thornton R."/>
            <person name="Coyle M."/>
            <person name="Francisco L."/>
            <person name="Jackson L."/>
            <person name="Javaid M."/>
            <person name="Korchina V."/>
            <person name="Kovar C."/>
            <person name="Mata R."/>
            <person name="Mathew T."/>
            <person name="Ngo R."/>
            <person name="Nguyen L."/>
            <person name="Nguyen N."/>
            <person name="Okwuonu G."/>
            <person name="Ongeri F."/>
            <person name="Pham C."/>
            <person name="Simmons D."/>
            <person name="Wilczek-Boney K."/>
            <person name="Hale W."/>
            <person name="Jakkamsetti A."/>
            <person name="Pham P."/>
            <person name="Ruth R."/>
            <person name="San Lucas F."/>
            <person name="Warren J."/>
            <person name="Zhang J."/>
            <person name="Zhao Z."/>
            <person name="Zhou C."/>
            <person name="Zhu D."/>
            <person name="Lee S."/>
            <person name="Bess C."/>
            <person name="Blankenburg K."/>
            <person name="Forbes L."/>
            <person name="Fu Q."/>
            <person name="Gubbala S."/>
            <person name="Hirani K."/>
            <person name="Jayaseelan J.C."/>
            <person name="Lara F."/>
            <person name="Munidasa M."/>
            <person name="Palculict T."/>
            <person name="Patil S."/>
            <person name="Pu L.-L."/>
            <person name="Saada N."/>
            <person name="Tang L."/>
            <person name="Weissenberger G."/>
            <person name="Zhu Y."/>
            <person name="Hemphill L."/>
            <person name="Shang Y."/>
            <person name="Youmans B."/>
            <person name="Ayvaz T."/>
            <person name="Ross M."/>
            <person name="Santibanez J."/>
            <person name="Aqrawi P."/>
            <person name="Gross S."/>
            <person name="Joshi V."/>
            <person name="Fowler G."/>
            <person name="Nazareth L."/>
            <person name="Reid J."/>
            <person name="Worley K."/>
            <person name="Petrosino J."/>
            <person name="Highlander S."/>
            <person name="Gibbs R."/>
        </authorList>
    </citation>
    <scope>NUCLEOTIDE SEQUENCE [LARGE SCALE GENOMIC DNA]</scope>
    <source>
        <strain evidence="1 2">ATCC BAA-1200</strain>
    </source>
</reference>
<proteinExistence type="predicted"/>
<evidence type="ECO:0000313" key="2">
    <source>
        <dbReference type="Proteomes" id="UP000004105"/>
    </source>
</evidence>
<protein>
    <submittedName>
        <fullName evidence="1">Uncharacterized protein</fullName>
    </submittedName>
</protein>
<gene>
    <name evidence="1" type="ORF">HMPREF9123_0837</name>
</gene>
<dbReference type="AlphaFoldDB" id="F2BAT3"/>
<dbReference type="HOGENOM" id="CLU_3273165_0_0_4"/>
<comment type="caution">
    <text evidence="1">The sequence shown here is derived from an EMBL/GenBank/DDBJ whole genome shotgun (WGS) entry which is preliminary data.</text>
</comment>
<keyword evidence="2" id="KW-1185">Reference proteome</keyword>
<evidence type="ECO:0000313" key="1">
    <source>
        <dbReference type="EMBL" id="EGF11429.1"/>
    </source>
</evidence>